<dbReference type="EMBL" id="AL445066">
    <property type="protein sequence ID" value="CAC12307.1"/>
    <property type="molecule type" value="Genomic_DNA"/>
</dbReference>
<feature type="domain" description="GFO/IDH/MocA-like oxidoreductase" evidence="2">
    <location>
        <begin position="127"/>
        <end position="244"/>
    </location>
</feature>
<gene>
    <name evidence="3" type="ordered locus">Ta1182</name>
</gene>
<accession>Q9HIZ4</accession>
<dbReference type="GO" id="GO:0000166">
    <property type="term" value="F:nucleotide binding"/>
    <property type="evidence" value="ECO:0007669"/>
    <property type="project" value="InterPro"/>
</dbReference>
<proteinExistence type="predicted"/>
<dbReference type="FunCoup" id="Q9HIZ4">
    <property type="interactions" value="46"/>
</dbReference>
<dbReference type="RefSeq" id="WP_010901589.1">
    <property type="nucleotide sequence ID" value="NC_002578.1"/>
</dbReference>
<evidence type="ECO:0000259" key="2">
    <source>
        <dbReference type="Pfam" id="PF22725"/>
    </source>
</evidence>
<dbReference type="STRING" id="273075.gene:9572404"/>
<dbReference type="SUPFAM" id="SSF55347">
    <property type="entry name" value="Glyceraldehyde-3-phosphate dehydrogenase-like, C-terminal domain"/>
    <property type="match status" value="1"/>
</dbReference>
<dbReference type="InterPro" id="IPR055170">
    <property type="entry name" value="GFO_IDH_MocA-like_dom"/>
</dbReference>
<dbReference type="EnsemblBacteria" id="CAC12307">
    <property type="protein sequence ID" value="CAC12307"/>
    <property type="gene ID" value="CAC12307"/>
</dbReference>
<feature type="domain" description="Gfo/Idh/MocA-like oxidoreductase N-terminal" evidence="1">
    <location>
        <begin position="2"/>
        <end position="116"/>
    </location>
</feature>
<dbReference type="Gene3D" id="3.30.360.10">
    <property type="entry name" value="Dihydrodipicolinate Reductase, domain 2"/>
    <property type="match status" value="1"/>
</dbReference>
<dbReference type="PaxDb" id="273075-Ta1182"/>
<name>Q9HIZ4_THEAC</name>
<keyword evidence="4" id="KW-1185">Reference proteome</keyword>
<dbReference type="HOGENOM" id="CLU_023194_1_4_2"/>
<sequence length="321" mass="36127">MKVNIIGLNGFGKRHIEAWSKLDVDIEITERKAEVVRDLLSRYDIVKVNSSLEEAFNSDAEIFDLVLPHNLHHDVTVKSLAMGKHVMVEKPIATDISDAREMIRTAVQNRRKFMVADQYYFDPSVWKAKEIMDSGKIGSVHTIIIRDQRKYNWHGWRSQASIMGGGPLIDGGIHFIDTMLNLAGEYISVRSNFYRSVASIEEPDTVEAIFKFKDGSNGLFFYSWGYPYPPSLPSFEIIGTDGSILEDLRSKPSNFEAPKGKRAYGDPLLNGDLIDLGPHDIFVDEASGFLKSVVDDTPVPFDPELALRDLRAVKDIYANSI</sequence>
<dbReference type="eggNOG" id="arCOG01622">
    <property type="taxonomic scope" value="Archaea"/>
</dbReference>
<evidence type="ECO:0000313" key="4">
    <source>
        <dbReference type="Proteomes" id="UP000001024"/>
    </source>
</evidence>
<dbReference type="OrthoDB" id="25239at2157"/>
<dbReference type="Pfam" id="PF22725">
    <property type="entry name" value="GFO_IDH_MocA_C3"/>
    <property type="match status" value="1"/>
</dbReference>
<reference evidence="3 4" key="1">
    <citation type="journal article" date="2000" name="Nature">
        <title>The genome sequence of the thermoacidophilic scavenger Thermoplasma acidophilum.</title>
        <authorList>
            <person name="Ruepp A."/>
            <person name="Graml W."/>
            <person name="Santos-Martinez M.L."/>
            <person name="Koretke K.K."/>
            <person name="Volker C."/>
            <person name="Mewes H.W."/>
            <person name="Frishman D."/>
            <person name="Stocker S."/>
            <person name="Lupas A.N."/>
            <person name="Baumeister W."/>
        </authorList>
    </citation>
    <scope>NUCLEOTIDE SEQUENCE [LARGE SCALE GENOMIC DNA]</scope>
    <source>
        <strain evidence="4">ATCC 25905 / DSM 1728 / JCM 9062 / NBRC 15155 / AMRC-C165</strain>
    </source>
</reference>
<dbReference type="InterPro" id="IPR000683">
    <property type="entry name" value="Gfo/Idh/MocA-like_OxRdtase_N"/>
</dbReference>
<dbReference type="InterPro" id="IPR036291">
    <property type="entry name" value="NAD(P)-bd_dom_sf"/>
</dbReference>
<evidence type="ECO:0000313" key="3">
    <source>
        <dbReference type="EMBL" id="CAC12307.1"/>
    </source>
</evidence>
<dbReference type="InParanoid" id="Q9HIZ4"/>
<dbReference type="Pfam" id="PF01408">
    <property type="entry name" value="GFO_IDH_MocA"/>
    <property type="match status" value="1"/>
</dbReference>
<dbReference type="AlphaFoldDB" id="Q9HIZ4"/>
<dbReference type="SUPFAM" id="SSF51735">
    <property type="entry name" value="NAD(P)-binding Rossmann-fold domains"/>
    <property type="match status" value="1"/>
</dbReference>
<dbReference type="Gene3D" id="3.40.50.720">
    <property type="entry name" value="NAD(P)-binding Rossmann-like Domain"/>
    <property type="match status" value="1"/>
</dbReference>
<protein>
    <submittedName>
        <fullName evidence="3">Glucose-fructose oxidoreductase related protein</fullName>
    </submittedName>
</protein>
<dbReference type="KEGG" id="tac:Ta1182"/>
<evidence type="ECO:0000259" key="1">
    <source>
        <dbReference type="Pfam" id="PF01408"/>
    </source>
</evidence>
<dbReference type="Proteomes" id="UP000001024">
    <property type="component" value="Chromosome"/>
</dbReference>
<dbReference type="InterPro" id="IPR051450">
    <property type="entry name" value="Gfo/Idh/MocA_Oxidoreductases"/>
</dbReference>
<organism evidence="3 4">
    <name type="scientific">Thermoplasma acidophilum (strain ATCC 25905 / DSM 1728 / JCM 9062 / NBRC 15155 / AMRC-C165)</name>
    <dbReference type="NCBI Taxonomy" id="273075"/>
    <lineage>
        <taxon>Archaea</taxon>
        <taxon>Methanobacteriati</taxon>
        <taxon>Thermoplasmatota</taxon>
        <taxon>Thermoplasmata</taxon>
        <taxon>Thermoplasmatales</taxon>
        <taxon>Thermoplasmataceae</taxon>
        <taxon>Thermoplasma</taxon>
    </lineage>
</organism>
<dbReference type="PANTHER" id="PTHR43377">
    <property type="entry name" value="BILIVERDIN REDUCTASE A"/>
    <property type="match status" value="1"/>
</dbReference>
<dbReference type="PANTHER" id="PTHR43377:SF1">
    <property type="entry name" value="BILIVERDIN REDUCTASE A"/>
    <property type="match status" value="1"/>
</dbReference>